<dbReference type="EMBL" id="RXIC02000025">
    <property type="protein sequence ID" value="KAB1205271.1"/>
    <property type="molecule type" value="Genomic_DNA"/>
</dbReference>
<sequence length="86" mass="9393">MAMTLMVRPYVVAASSHALSCNRYSPISAAEIICLRRDWAERVPGVPNSKVTGAMIVLKKVMSMEGHPRSGLPRWVVGGSAREPRT</sequence>
<accession>A0A6A1UY83</accession>
<keyword evidence="2" id="KW-1185">Reference proteome</keyword>
<dbReference type="AlphaFoldDB" id="A0A6A1UY83"/>
<evidence type="ECO:0000313" key="1">
    <source>
        <dbReference type="EMBL" id="KAB1205271.1"/>
    </source>
</evidence>
<comment type="caution">
    <text evidence="1">The sequence shown here is derived from an EMBL/GenBank/DDBJ whole genome shotgun (WGS) entry which is preliminary data.</text>
</comment>
<protein>
    <submittedName>
        <fullName evidence="1">Uncharacterized protein</fullName>
    </submittedName>
</protein>
<reference evidence="1 2" key="1">
    <citation type="journal article" date="2019" name="Plant Biotechnol. J.">
        <title>The red bayberry genome and genetic basis of sex determination.</title>
        <authorList>
            <person name="Jia H.M."/>
            <person name="Jia H.J."/>
            <person name="Cai Q.L."/>
            <person name="Wang Y."/>
            <person name="Zhao H.B."/>
            <person name="Yang W.F."/>
            <person name="Wang G.Y."/>
            <person name="Li Y.H."/>
            <person name="Zhan D.L."/>
            <person name="Shen Y.T."/>
            <person name="Niu Q.F."/>
            <person name="Chang L."/>
            <person name="Qiu J."/>
            <person name="Zhao L."/>
            <person name="Xie H.B."/>
            <person name="Fu W.Y."/>
            <person name="Jin J."/>
            <person name="Li X.W."/>
            <person name="Jiao Y."/>
            <person name="Zhou C.C."/>
            <person name="Tu T."/>
            <person name="Chai C.Y."/>
            <person name="Gao J.L."/>
            <person name="Fan L.J."/>
            <person name="van de Weg E."/>
            <person name="Wang J.Y."/>
            <person name="Gao Z.S."/>
        </authorList>
    </citation>
    <scope>NUCLEOTIDE SEQUENCE [LARGE SCALE GENOMIC DNA]</scope>
    <source>
        <tissue evidence="1">Leaves</tissue>
    </source>
</reference>
<organism evidence="1 2">
    <name type="scientific">Morella rubra</name>
    <name type="common">Chinese bayberry</name>
    <dbReference type="NCBI Taxonomy" id="262757"/>
    <lineage>
        <taxon>Eukaryota</taxon>
        <taxon>Viridiplantae</taxon>
        <taxon>Streptophyta</taxon>
        <taxon>Embryophyta</taxon>
        <taxon>Tracheophyta</taxon>
        <taxon>Spermatophyta</taxon>
        <taxon>Magnoliopsida</taxon>
        <taxon>eudicotyledons</taxon>
        <taxon>Gunneridae</taxon>
        <taxon>Pentapetalae</taxon>
        <taxon>rosids</taxon>
        <taxon>fabids</taxon>
        <taxon>Fagales</taxon>
        <taxon>Myricaceae</taxon>
        <taxon>Morella</taxon>
    </lineage>
</organism>
<evidence type="ECO:0000313" key="2">
    <source>
        <dbReference type="Proteomes" id="UP000516437"/>
    </source>
</evidence>
<proteinExistence type="predicted"/>
<dbReference type="Proteomes" id="UP000516437">
    <property type="component" value="Chromosome 7"/>
</dbReference>
<gene>
    <name evidence="1" type="ORF">CJ030_MR7G012093</name>
</gene>
<name>A0A6A1UY83_9ROSI</name>